<feature type="region of interest" description="Disordered" evidence="2">
    <location>
        <begin position="251"/>
        <end position="274"/>
    </location>
</feature>
<sequence length="346" mass="38522">NIGVAVGFPKIPKQIRISRNVTVHRNSNGRPFQLLSFLKGHKHAAPIDNPLMPFIMSKLMRASFEFEIKPFPLPGTLPPTGFFPVGNGAMGSNNIDNIFQFENNDQQVSPPTGVSSHAGKGPDERDEVVTVSSQPNLPTGKDAIETLPPPAAETADEKPERVLRHIYIDPRRDAQSSENDGDVAGIQITNENIQNMKENLQNTNENIQNTNENNQNTNENIQNTEGDATVQPETTETANIAAQENNETIIEQENSDSTGGTSSTPEVIGQVTPTYTAPTPSQWMGYYDYGIHKPEYIHGIDFTTDYPSHVDDIHYDTYHSPFKPSHPDYSKSYFSNLFSPFKYFKR</sequence>
<keyword evidence="4" id="KW-1185">Reference proteome</keyword>
<reference evidence="3" key="1">
    <citation type="submission" date="2022-07" db="EMBL/GenBank/DDBJ databases">
        <authorList>
            <person name="Trinca V."/>
            <person name="Uliana J.V.C."/>
            <person name="Torres T.T."/>
            <person name="Ward R.J."/>
            <person name="Monesi N."/>
        </authorList>
    </citation>
    <scope>NUCLEOTIDE SEQUENCE</scope>
    <source>
        <strain evidence="3">HSMRA1968</strain>
        <tissue evidence="3">Whole embryos</tissue>
    </source>
</reference>
<dbReference type="AlphaFoldDB" id="A0A9Q0NBT7"/>
<comment type="caution">
    <text evidence="3">The sequence shown here is derived from an EMBL/GenBank/DDBJ whole genome shotgun (WGS) entry which is preliminary data.</text>
</comment>
<proteinExistence type="predicted"/>
<evidence type="ECO:0000313" key="3">
    <source>
        <dbReference type="EMBL" id="KAJ6647369.1"/>
    </source>
</evidence>
<dbReference type="OrthoDB" id="10665998at2759"/>
<feature type="region of interest" description="Disordered" evidence="2">
    <location>
        <begin position="104"/>
        <end position="158"/>
    </location>
</feature>
<dbReference type="Proteomes" id="UP001151699">
    <property type="component" value="Chromosome A"/>
</dbReference>
<evidence type="ECO:0000256" key="1">
    <source>
        <dbReference type="SAM" id="Coils"/>
    </source>
</evidence>
<feature type="compositionally biased region" description="Polar residues" evidence="2">
    <location>
        <begin position="255"/>
        <end position="274"/>
    </location>
</feature>
<organism evidence="3 4">
    <name type="scientific">Pseudolycoriella hygida</name>
    <dbReference type="NCBI Taxonomy" id="35572"/>
    <lineage>
        <taxon>Eukaryota</taxon>
        <taxon>Metazoa</taxon>
        <taxon>Ecdysozoa</taxon>
        <taxon>Arthropoda</taxon>
        <taxon>Hexapoda</taxon>
        <taxon>Insecta</taxon>
        <taxon>Pterygota</taxon>
        <taxon>Neoptera</taxon>
        <taxon>Endopterygota</taxon>
        <taxon>Diptera</taxon>
        <taxon>Nematocera</taxon>
        <taxon>Sciaroidea</taxon>
        <taxon>Sciaridae</taxon>
        <taxon>Pseudolycoriella</taxon>
    </lineage>
</organism>
<feature type="compositionally biased region" description="Polar residues" evidence="2">
    <location>
        <begin position="104"/>
        <end position="115"/>
    </location>
</feature>
<feature type="non-terminal residue" evidence="3">
    <location>
        <position position="1"/>
    </location>
</feature>
<gene>
    <name evidence="3" type="primary">YH19</name>
    <name evidence="3" type="ORF">Bhyg_02591</name>
</gene>
<keyword evidence="1" id="KW-0175">Coiled coil</keyword>
<name>A0A9Q0NBT7_9DIPT</name>
<feature type="non-terminal residue" evidence="3">
    <location>
        <position position="346"/>
    </location>
</feature>
<evidence type="ECO:0000256" key="2">
    <source>
        <dbReference type="SAM" id="MobiDB-lite"/>
    </source>
</evidence>
<dbReference type="EMBL" id="WJQU01000001">
    <property type="protein sequence ID" value="KAJ6647369.1"/>
    <property type="molecule type" value="Genomic_DNA"/>
</dbReference>
<evidence type="ECO:0000313" key="4">
    <source>
        <dbReference type="Proteomes" id="UP001151699"/>
    </source>
</evidence>
<accession>A0A9Q0NBT7</accession>
<feature type="coiled-coil region" evidence="1">
    <location>
        <begin position="183"/>
        <end position="227"/>
    </location>
</feature>
<protein>
    <submittedName>
        <fullName evidence="3">104.1 kDa protein in hypE 3'region</fullName>
    </submittedName>
</protein>